<feature type="domain" description="Carrier" evidence="6">
    <location>
        <begin position="892"/>
        <end position="967"/>
    </location>
</feature>
<evidence type="ECO:0000256" key="5">
    <source>
        <dbReference type="ARBA" id="ARBA00023315"/>
    </source>
</evidence>
<dbReference type="CDD" id="cd00833">
    <property type="entry name" value="PKS"/>
    <property type="match status" value="1"/>
</dbReference>
<dbReference type="GO" id="GO:0004315">
    <property type="term" value="F:3-oxoacyl-[acyl-carrier-protein] synthase activity"/>
    <property type="evidence" value="ECO:0007669"/>
    <property type="project" value="InterPro"/>
</dbReference>
<reference evidence="8 9" key="1">
    <citation type="journal article" date="2009" name="Stand. Genomic Sci.">
        <title>Complete genome sequence of Stackebrandtia nassauensis type strain (LLR-40K-21).</title>
        <authorList>
            <person name="Munk C."/>
            <person name="Lapidus A."/>
            <person name="Copeland A."/>
            <person name="Jando M."/>
            <person name="Mayilraj S."/>
            <person name="Glavina Del Rio T."/>
            <person name="Nolan M."/>
            <person name="Chen F."/>
            <person name="Lucas S."/>
            <person name="Tice H."/>
            <person name="Cheng J.F."/>
            <person name="Han C."/>
            <person name="Detter J.C."/>
            <person name="Bruce D."/>
            <person name="Goodwin L."/>
            <person name="Chain P."/>
            <person name="Pitluck S."/>
            <person name="Goker M."/>
            <person name="Ovchinikova G."/>
            <person name="Pati A."/>
            <person name="Ivanova N."/>
            <person name="Mavromatis K."/>
            <person name="Chen A."/>
            <person name="Palaniappan K."/>
            <person name="Land M."/>
            <person name="Hauser L."/>
            <person name="Chang Y.J."/>
            <person name="Jeffries C.D."/>
            <person name="Bristow J."/>
            <person name="Eisen J.A."/>
            <person name="Markowitz V."/>
            <person name="Hugenholtz P."/>
            <person name="Kyrpides N.C."/>
            <person name="Klenk H.P."/>
        </authorList>
    </citation>
    <scope>NUCLEOTIDE SEQUENCE [LARGE SCALE GENOMIC DNA]</scope>
    <source>
        <strain evidence="9">DSM 44728 / CIP 108903 / NRRL B-16338 / NBRC 102104 / LLR-40K-21</strain>
    </source>
</reference>
<dbReference type="InterPro" id="IPR014031">
    <property type="entry name" value="Ketoacyl_synth_C"/>
</dbReference>
<dbReference type="InterPro" id="IPR009081">
    <property type="entry name" value="PP-bd_ACP"/>
</dbReference>
<dbReference type="Proteomes" id="UP000000844">
    <property type="component" value="Chromosome"/>
</dbReference>
<dbReference type="PROSITE" id="PS00012">
    <property type="entry name" value="PHOSPHOPANTETHEINE"/>
    <property type="match status" value="1"/>
</dbReference>
<evidence type="ECO:0000256" key="3">
    <source>
        <dbReference type="ARBA" id="ARBA00022553"/>
    </source>
</evidence>
<evidence type="ECO:0000256" key="1">
    <source>
        <dbReference type="ARBA" id="ARBA00001957"/>
    </source>
</evidence>
<evidence type="ECO:0000259" key="7">
    <source>
        <dbReference type="PROSITE" id="PS52004"/>
    </source>
</evidence>
<accession>D3Q0V7</accession>
<dbReference type="Gene3D" id="3.40.50.1820">
    <property type="entry name" value="alpha/beta hydrolase"/>
    <property type="match status" value="1"/>
</dbReference>
<dbReference type="Pfam" id="PF00109">
    <property type="entry name" value="ketoacyl-synt"/>
    <property type="match status" value="1"/>
</dbReference>
<evidence type="ECO:0000313" key="8">
    <source>
        <dbReference type="EMBL" id="ADD43707.1"/>
    </source>
</evidence>
<keyword evidence="2" id="KW-0596">Phosphopantetheine</keyword>
<dbReference type="HOGENOM" id="CLU_000022_16_6_11"/>
<organism evidence="8 9">
    <name type="scientific">Stackebrandtia nassauensis (strain DSM 44728 / CIP 108903 / NRRL B-16338 / NBRC 102104 / LLR-40K-21)</name>
    <dbReference type="NCBI Taxonomy" id="446470"/>
    <lineage>
        <taxon>Bacteria</taxon>
        <taxon>Bacillati</taxon>
        <taxon>Actinomycetota</taxon>
        <taxon>Actinomycetes</taxon>
        <taxon>Glycomycetales</taxon>
        <taxon>Glycomycetaceae</taxon>
        <taxon>Stackebrandtia</taxon>
    </lineage>
</organism>
<proteinExistence type="predicted"/>
<dbReference type="Pfam" id="PF00550">
    <property type="entry name" value="PP-binding"/>
    <property type="match status" value="1"/>
</dbReference>
<dbReference type="GO" id="GO:0004312">
    <property type="term" value="F:fatty acid synthase activity"/>
    <property type="evidence" value="ECO:0007669"/>
    <property type="project" value="TreeGrafter"/>
</dbReference>
<dbReference type="InterPro" id="IPR006162">
    <property type="entry name" value="Ppantetheine_attach_site"/>
</dbReference>
<dbReference type="InterPro" id="IPR016036">
    <property type="entry name" value="Malonyl_transacylase_ACP-bd"/>
</dbReference>
<dbReference type="InterPro" id="IPR050091">
    <property type="entry name" value="PKS_NRPS_Biosynth_Enz"/>
</dbReference>
<dbReference type="OrthoDB" id="9778690at2"/>
<dbReference type="eggNOG" id="COG3321">
    <property type="taxonomic scope" value="Bacteria"/>
</dbReference>
<keyword evidence="9" id="KW-1185">Reference proteome</keyword>
<dbReference type="SUPFAM" id="SSF55048">
    <property type="entry name" value="Probable ACP-binding domain of malonyl-CoA ACP transacylase"/>
    <property type="match status" value="1"/>
</dbReference>
<dbReference type="SUPFAM" id="SSF53901">
    <property type="entry name" value="Thiolase-like"/>
    <property type="match status" value="1"/>
</dbReference>
<dbReference type="SUPFAM" id="SSF47336">
    <property type="entry name" value="ACP-like"/>
    <property type="match status" value="1"/>
</dbReference>
<dbReference type="SMART" id="SM00823">
    <property type="entry name" value="PKS_PP"/>
    <property type="match status" value="1"/>
</dbReference>
<dbReference type="SMART" id="SM00827">
    <property type="entry name" value="PKS_AT"/>
    <property type="match status" value="1"/>
</dbReference>
<dbReference type="InterPro" id="IPR032821">
    <property type="entry name" value="PKS_assoc"/>
</dbReference>
<keyword evidence="3" id="KW-0597">Phosphoprotein</keyword>
<dbReference type="GO" id="GO:0031177">
    <property type="term" value="F:phosphopantetheine binding"/>
    <property type="evidence" value="ECO:0007669"/>
    <property type="project" value="InterPro"/>
</dbReference>
<dbReference type="SUPFAM" id="SSF52151">
    <property type="entry name" value="FabD/lysophospholipase-like"/>
    <property type="match status" value="1"/>
</dbReference>
<dbReference type="STRING" id="446470.Snas_4055"/>
<evidence type="ECO:0000256" key="4">
    <source>
        <dbReference type="ARBA" id="ARBA00022679"/>
    </source>
</evidence>
<dbReference type="Pfam" id="PF02801">
    <property type="entry name" value="Ketoacyl-synt_C"/>
    <property type="match status" value="1"/>
</dbReference>
<dbReference type="InterPro" id="IPR014043">
    <property type="entry name" value="Acyl_transferase_dom"/>
</dbReference>
<evidence type="ECO:0000313" key="9">
    <source>
        <dbReference type="Proteomes" id="UP000000844"/>
    </source>
</evidence>
<feature type="domain" description="Ketosynthase family 3 (KS3)" evidence="7">
    <location>
        <begin position="7"/>
        <end position="420"/>
    </location>
</feature>
<dbReference type="InterPro" id="IPR016039">
    <property type="entry name" value="Thiolase-like"/>
</dbReference>
<protein>
    <submittedName>
        <fullName evidence="8">Beta-ketoacyl synthase</fullName>
    </submittedName>
</protein>
<dbReference type="Pfam" id="PF16197">
    <property type="entry name" value="KAsynt_C_assoc"/>
    <property type="match status" value="1"/>
</dbReference>
<dbReference type="InterPro" id="IPR016035">
    <property type="entry name" value="Acyl_Trfase/lysoPLipase"/>
</dbReference>
<dbReference type="InterPro" id="IPR036736">
    <property type="entry name" value="ACP-like_sf"/>
</dbReference>
<dbReference type="RefSeq" id="WP_013019278.1">
    <property type="nucleotide sequence ID" value="NC_013947.1"/>
</dbReference>
<dbReference type="PROSITE" id="PS52004">
    <property type="entry name" value="KS3_2"/>
    <property type="match status" value="1"/>
</dbReference>
<dbReference type="Pfam" id="PF00698">
    <property type="entry name" value="Acyl_transf_1"/>
    <property type="match status" value="1"/>
</dbReference>
<name>D3Q0V7_STANL</name>
<dbReference type="InterPro" id="IPR020841">
    <property type="entry name" value="PKS_Beta-ketoAc_synthase_dom"/>
</dbReference>
<dbReference type="InterPro" id="IPR029058">
    <property type="entry name" value="AB_hydrolase_fold"/>
</dbReference>
<comment type="cofactor">
    <cofactor evidence="1">
        <name>pantetheine 4'-phosphate</name>
        <dbReference type="ChEBI" id="CHEBI:47942"/>
    </cofactor>
</comment>
<dbReference type="AlphaFoldDB" id="D3Q0V7"/>
<sequence>MNTEVDATHIAVIGMAGRFPGAVDLEQFWDNLAEGVESVRQLPAPEGGSHQPACGVLDEAEYFDCDYFGYAPREAMLIDPQHRLFMECAVEALEYAGEDPARYPGPIGVYGGASQSLYRETLRPYRDLLGGPSSFQMHLGSGSDFLTTRTSYQLNLRGPAVSVQTACSTSLVAIHQAVQALLAGECDIALAGGAGVQVPVYPGEYTEGGVLAADGHCRAFDAKASGMISGDGVGIVVLKRLSDAVAEGNTVHAVLLGTAVNNDGSAKIGFTAPSVAGQAEVMRTALELTEIEPDTVDYIEAHGTGTPLGDPIEIAALTEAYGNAATRSRTGWVGSVKTNIGHTDAAAGVAGFIKVVLALRNRQLPPSLNFDTPNPKIDFAASPFQVNTSLRDWDTDDRPRRAAVNSLGLGGTNAHAILEEAPDPGPVEASAPWQLVVVSARTESALAAARTRLAGHLDRHPDLALADVAWTTQAGRTEHPHRQSFVASSAAELVERLTEPAAERVDAIEDVKRPVVMVFPGQGGQRIGMARDLYRHVPVFRDGFDECAKLFAEQLGIDLRDVLYPEPGERDWAESELATMPVSHAAIFAVEHSLYRLWTHWGVEPDAVAGHSLGAYAAACAAGVFSLTDATAIVAERSRILGSLPEGAMLAVPLPEQAVAAILPVELSIAAINGPGQCVVSGPAEAIMDFARRMDGDGVDVRRLHIPSAAHSSLIEPRLPGFREFMNTMSCGDPRIPIVSDRTGVFLTAEQTGDRGYWTGHLRDTVRFGQTLSTMLERDNVTIVEAGPGHTLTTLAQRHPEFRDGQLAVPSLPHPSDPGSSLAHTLAAVGSLWSAGHGIDWANVHSGARRRRIPLPGYPFERTRFKVDPSADPPVAIEPSTAAAARSQASEAPVTGTEVAVAAVFQEILGVPAPGRQGHFFKLGGDSLLATQLTTWIRETYDVKVPISRVFRSPTVAALAELIDDDRTETETRR</sequence>
<dbReference type="FunFam" id="1.10.1200.10:FF:000016">
    <property type="entry name" value="Non-ribosomal peptide synthase"/>
    <property type="match status" value="1"/>
</dbReference>
<dbReference type="GO" id="GO:0044550">
    <property type="term" value="P:secondary metabolite biosynthetic process"/>
    <property type="evidence" value="ECO:0007669"/>
    <property type="project" value="UniProtKB-ARBA"/>
</dbReference>
<keyword evidence="5" id="KW-0012">Acyltransferase</keyword>
<dbReference type="PROSITE" id="PS00606">
    <property type="entry name" value="KS3_1"/>
    <property type="match status" value="1"/>
</dbReference>
<dbReference type="PANTHER" id="PTHR43775">
    <property type="entry name" value="FATTY ACID SYNTHASE"/>
    <property type="match status" value="1"/>
</dbReference>
<dbReference type="Gene3D" id="3.40.47.10">
    <property type="match status" value="1"/>
</dbReference>
<dbReference type="InterPro" id="IPR018201">
    <property type="entry name" value="Ketoacyl_synth_AS"/>
</dbReference>
<dbReference type="InterPro" id="IPR014030">
    <property type="entry name" value="Ketoacyl_synth_N"/>
</dbReference>
<dbReference type="PANTHER" id="PTHR43775:SF51">
    <property type="entry name" value="INACTIVE PHENOLPHTHIOCEROL SYNTHESIS POLYKETIDE SYNTHASE TYPE I PKS1-RELATED"/>
    <property type="match status" value="1"/>
</dbReference>
<dbReference type="Gene3D" id="3.30.70.3290">
    <property type="match status" value="1"/>
</dbReference>
<dbReference type="Gene3D" id="3.30.70.250">
    <property type="entry name" value="Malonyl-CoA ACP transacylase, ACP-binding"/>
    <property type="match status" value="1"/>
</dbReference>
<dbReference type="SMART" id="SM00825">
    <property type="entry name" value="PKS_KS"/>
    <property type="match status" value="1"/>
</dbReference>
<dbReference type="EMBL" id="CP001778">
    <property type="protein sequence ID" value="ADD43707.1"/>
    <property type="molecule type" value="Genomic_DNA"/>
</dbReference>
<dbReference type="PROSITE" id="PS50075">
    <property type="entry name" value="CARRIER"/>
    <property type="match status" value="1"/>
</dbReference>
<dbReference type="Gene3D" id="3.40.366.10">
    <property type="entry name" value="Malonyl-Coenzyme A Acyl Carrier Protein, domain 2"/>
    <property type="match status" value="1"/>
</dbReference>
<gene>
    <name evidence="8" type="ordered locus">Snas_4055</name>
</gene>
<dbReference type="KEGG" id="sna:Snas_4055"/>
<dbReference type="InterPro" id="IPR001227">
    <property type="entry name" value="Ac_transferase_dom_sf"/>
</dbReference>
<evidence type="ECO:0000256" key="2">
    <source>
        <dbReference type="ARBA" id="ARBA00022450"/>
    </source>
</evidence>
<keyword evidence="4" id="KW-0808">Transferase</keyword>
<dbReference type="GO" id="GO:0006633">
    <property type="term" value="P:fatty acid biosynthetic process"/>
    <property type="evidence" value="ECO:0007669"/>
    <property type="project" value="InterPro"/>
</dbReference>
<dbReference type="InterPro" id="IPR020806">
    <property type="entry name" value="PKS_PP-bd"/>
</dbReference>
<evidence type="ECO:0000259" key="6">
    <source>
        <dbReference type="PROSITE" id="PS50075"/>
    </source>
</evidence>